<dbReference type="HOGENOM" id="CLU_2027327_0_0_1"/>
<dbReference type="OrthoDB" id="2194500at2759"/>
<dbReference type="InParanoid" id="I3EF47"/>
<keyword evidence="3" id="KW-1185">Reference proteome</keyword>
<evidence type="ECO:0000313" key="2">
    <source>
        <dbReference type="EMBL" id="EIJ87844.1"/>
    </source>
</evidence>
<proteinExistence type="predicted"/>
<keyword evidence="1" id="KW-0812">Transmembrane</keyword>
<reference evidence="2" key="1">
    <citation type="submission" date="2011-01" db="EMBL/GenBank/DDBJ databases">
        <title>The Genome Sequence of Nematocida parisii strain ERTm3.</title>
        <authorList>
            <consortium name="The Broad Institute Genome Sequencing Platform"/>
            <consortium name="The Broad Institute Genome Sequencing Center for Infectious Disease"/>
            <person name="Cuomo C."/>
            <person name="Troemel E."/>
            <person name="Young S.K."/>
            <person name="Zeng Q."/>
            <person name="Gargeya S."/>
            <person name="Fitzgerald M."/>
            <person name="Haas B."/>
            <person name="Abouelleil A."/>
            <person name="Alvarado L."/>
            <person name="Arachchi H.M."/>
            <person name="Berlin A."/>
            <person name="Chapman S.B."/>
            <person name="Gearin G."/>
            <person name="Goldberg J."/>
            <person name="Griggs A."/>
            <person name="Gujja S."/>
            <person name="Hansen M."/>
            <person name="Heiman D."/>
            <person name="Howarth C."/>
            <person name="Larimer J."/>
            <person name="Lui A."/>
            <person name="MacDonald P.J.P."/>
            <person name="McCowen C."/>
            <person name="Montmayeur A."/>
            <person name="Murphy C."/>
            <person name="Neiman D."/>
            <person name="Pearson M."/>
            <person name="Priest M."/>
            <person name="Roberts A."/>
            <person name="Saif S."/>
            <person name="Shea T."/>
            <person name="Sisk P."/>
            <person name="Stolte C."/>
            <person name="Sykes S."/>
            <person name="Wortman J."/>
            <person name="Nusbaum C."/>
            <person name="Birren B."/>
        </authorList>
    </citation>
    <scope>NUCLEOTIDE SEQUENCE</scope>
    <source>
        <strain evidence="2">ERTm3</strain>
    </source>
</reference>
<dbReference type="OMA" id="FREFIRH"/>
<evidence type="ECO:0000313" key="3">
    <source>
        <dbReference type="Proteomes" id="UP000002872"/>
    </source>
</evidence>
<feature type="transmembrane region" description="Helical" evidence="1">
    <location>
        <begin position="60"/>
        <end position="77"/>
    </location>
</feature>
<keyword evidence="1" id="KW-0472">Membrane</keyword>
<accession>I3EF47</accession>
<sequence length="123" mass="14137">MSNRVLRRFSFSSSIKEFIECVSVELFSAGYGPEEQQYYTIYGENTRVEVKELERPHSPIIELMFIGMLCILCTVVFKCAVCSMKSRIFNVSVGCLYINFCLSLITVVLVCLEFRKLYKAESV</sequence>
<feature type="transmembrane region" description="Helical" evidence="1">
    <location>
        <begin position="89"/>
        <end position="112"/>
    </location>
</feature>
<organism evidence="2 3">
    <name type="scientific">Nematocida parisii (strain ERTm3)</name>
    <name type="common">Nematode killer fungus</name>
    <dbReference type="NCBI Taxonomy" id="935791"/>
    <lineage>
        <taxon>Eukaryota</taxon>
        <taxon>Fungi</taxon>
        <taxon>Fungi incertae sedis</taxon>
        <taxon>Microsporidia</taxon>
        <taxon>Nematocida</taxon>
    </lineage>
</organism>
<dbReference type="EMBL" id="GL870880">
    <property type="protein sequence ID" value="EIJ87844.1"/>
    <property type="molecule type" value="Genomic_DNA"/>
</dbReference>
<protein>
    <submittedName>
        <fullName evidence="2">Uncharacterized protein</fullName>
    </submittedName>
</protein>
<keyword evidence="1" id="KW-1133">Transmembrane helix</keyword>
<dbReference type="VEuPathDB" id="MicrosporidiaDB:NEQG_01916"/>
<evidence type="ECO:0000256" key="1">
    <source>
        <dbReference type="SAM" id="Phobius"/>
    </source>
</evidence>
<dbReference type="Proteomes" id="UP000002872">
    <property type="component" value="Unassembled WGS sequence"/>
</dbReference>
<name>I3EF47_NEMP3</name>
<dbReference type="AlphaFoldDB" id="I3EF47"/>
<gene>
    <name evidence="2" type="ORF">NEQG_01916</name>
</gene>